<proteinExistence type="predicted"/>
<reference evidence="1" key="1">
    <citation type="submission" date="2021-01" db="EMBL/GenBank/DDBJ databases">
        <authorList>
            <person name="Corre E."/>
            <person name="Pelletier E."/>
            <person name="Niang G."/>
            <person name="Scheremetjew M."/>
            <person name="Finn R."/>
            <person name="Kale V."/>
            <person name="Holt S."/>
            <person name="Cochrane G."/>
            <person name="Meng A."/>
            <person name="Brown T."/>
            <person name="Cohen L."/>
        </authorList>
    </citation>
    <scope>NUCLEOTIDE SEQUENCE</scope>
    <source>
        <strain evidence="1">CCMP2222</strain>
    </source>
</reference>
<dbReference type="EMBL" id="HBGQ01016757">
    <property type="protein sequence ID" value="CAD9383478.1"/>
    <property type="molecule type" value="Transcribed_RNA"/>
</dbReference>
<organism evidence="1">
    <name type="scientific">Alexandrium andersonii</name>
    <dbReference type="NCBI Taxonomy" id="327968"/>
    <lineage>
        <taxon>Eukaryota</taxon>
        <taxon>Sar</taxon>
        <taxon>Alveolata</taxon>
        <taxon>Dinophyceae</taxon>
        <taxon>Gonyaulacales</taxon>
        <taxon>Pyrocystaceae</taxon>
        <taxon>Alexandrium</taxon>
    </lineage>
</organism>
<dbReference type="AlphaFoldDB" id="A0A7S2FAY0"/>
<accession>A0A7S2FAY0</accession>
<protein>
    <submittedName>
        <fullName evidence="1">Uncharacterized protein</fullName>
    </submittedName>
</protein>
<sequence length="123" mass="14147">MVPWQSDPIAGFPSIPADMEAWGKRAGCKSGPTTISTKGKYTIQRWSECADGKHMDLVRNHRGTHEWPSDTDFDTTAYLHDFFYNSSGMPIEQQQQWVPTPKEDLPISRWRRPRDLVEELVVV</sequence>
<evidence type="ECO:0000313" key="1">
    <source>
        <dbReference type="EMBL" id="CAD9383478.1"/>
    </source>
</evidence>
<name>A0A7S2FAY0_9DINO</name>
<gene>
    <name evidence="1" type="ORF">AAND1436_LOCUS8327</name>
</gene>